<dbReference type="Gene3D" id="4.10.410.40">
    <property type="match status" value="1"/>
</dbReference>
<reference evidence="1" key="1">
    <citation type="submission" date="2022-08" db="EMBL/GenBank/DDBJ databases">
        <title>Genomic characterization and comparative genomic analysis of a strain of klebsiella michiganensis carrying blaKPC-2 isolated from the blood of children with very preterm bloodstream infection.</title>
        <authorList>
            <person name="Zhang N."/>
        </authorList>
    </citation>
    <scope>NUCLEOTIDE SEQUENCE</scope>
    <source>
        <strain evidence="1">BSI-KPN166</strain>
    </source>
</reference>
<sequence>MSSLYEKSQKTVIQISEGPVTPETLEAAIFQDLSCTLKQVSFTAGQKQDIDATVLCSDEVENINGLPQPSEISMSGNFYRNAAQDTLREAYDNDGIYGFRVVFPSGNGYMFRAEVRQHTWDTQTNGIVAATFSLRLKGKPINIDAVQPGS</sequence>
<dbReference type="AlphaFoldDB" id="A0AAX3CUP2"/>
<dbReference type="EMBL" id="CP102103">
    <property type="protein sequence ID" value="UWZ75637.1"/>
    <property type="molecule type" value="Genomic_DNA"/>
</dbReference>
<organism evidence="1 2">
    <name type="scientific">Klebsiella michiganensis</name>
    <dbReference type="NCBI Taxonomy" id="1134687"/>
    <lineage>
        <taxon>Bacteria</taxon>
        <taxon>Pseudomonadati</taxon>
        <taxon>Pseudomonadota</taxon>
        <taxon>Gammaproteobacteria</taxon>
        <taxon>Enterobacterales</taxon>
        <taxon>Enterobacteriaceae</taxon>
        <taxon>Klebsiella/Raoultella group</taxon>
        <taxon>Klebsiella</taxon>
    </lineage>
</organism>
<dbReference type="Proteomes" id="UP001060345">
    <property type="component" value="Chromosome"/>
</dbReference>
<proteinExistence type="predicted"/>
<evidence type="ECO:0000313" key="2">
    <source>
        <dbReference type="Proteomes" id="UP001060345"/>
    </source>
</evidence>
<protein>
    <recommendedName>
        <fullName evidence="3">Phage tail protein</fullName>
    </recommendedName>
</protein>
<evidence type="ECO:0008006" key="3">
    <source>
        <dbReference type="Google" id="ProtNLM"/>
    </source>
</evidence>
<accession>A0AAX3CUP2</accession>
<name>A0AAX3CUP2_9ENTR</name>
<gene>
    <name evidence="1" type="ORF">NP224_08040</name>
</gene>
<evidence type="ECO:0000313" key="1">
    <source>
        <dbReference type="EMBL" id="UWZ75637.1"/>
    </source>
</evidence>